<sequence>MPIHTPSHKPRQKIKKISARINEENRQAFPLVYFLWPARNSVSQKIVLPLILIFVGLFRWAAGLWGYSGFQKPPQFGDYEAQRHWMEITTQLPILQWYFHDLEWWGLDYPPLTAYHSWLLGKIGCLINADWFALYTSRGSHDPNLKTYMRATVIISEYLIYIPAVIYFVQKSKRAQAAHSWNANIALTAILLQPAIILIDHVHFQFNNVMLGFVVASMSCILAGKIKWSCFFFVLALAFKQMALFYAPAISAYLLGRCIYPSFNLRRFVGISITTLASIALILLPLILGSLYCAYHGIEAQPGISNKHVSLPFFAEYSFLIDSHAWYYPAILQIAQILHRIFPFSRGLFEDKVANFWCALNIAVKFQTYPLGLLQRASFLATSVAIIPPCLVILLKPKMAALPLAISTTAWAFFLFGFQIHEKSILLPLMPMTLLLAGSHGMSEQIRAWVGFANVLGVWTMFPLLQRVHLRVPYFILSGLWMYLLGLPPNLTTLDSKGRSPVTAGLLTSVVHTLYYLLMGFWHIVEASVSPPPNKPDLWTVVNVEIGATGFFLCYLWCLWNLIKVCGFVNSSWTSSTQRSRR</sequence>
<keyword evidence="9 10" id="KW-0472">Membrane</keyword>
<feature type="transmembrane region" description="Helical" evidence="10">
    <location>
        <begin position="377"/>
        <end position="395"/>
    </location>
</feature>
<dbReference type="STRING" id="225359.A0A2S4PLI4"/>
<dbReference type="InterPro" id="IPR004856">
    <property type="entry name" value="Glyco_trans_ALG6/ALG8"/>
</dbReference>
<feature type="transmembrane region" description="Helical" evidence="10">
    <location>
        <begin position="231"/>
        <end position="256"/>
    </location>
</feature>
<keyword evidence="8 10" id="KW-1133">Transmembrane helix</keyword>
<dbReference type="GO" id="GO:0042281">
    <property type="term" value="F:dolichyl pyrophosphate Man9GlcNAc2 alpha-1,3-glucosyltransferase activity"/>
    <property type="evidence" value="ECO:0007669"/>
    <property type="project" value="TreeGrafter"/>
</dbReference>
<protein>
    <recommendedName>
        <fullName evidence="10">Alpha-1,3-glucosyltransferase</fullName>
        <ecNumber evidence="10">2.4.1.-</ecNumber>
    </recommendedName>
</protein>
<organism evidence="11 12">
    <name type="scientific">Erysiphe pulchra</name>
    <dbReference type="NCBI Taxonomy" id="225359"/>
    <lineage>
        <taxon>Eukaryota</taxon>
        <taxon>Fungi</taxon>
        <taxon>Dikarya</taxon>
        <taxon>Ascomycota</taxon>
        <taxon>Pezizomycotina</taxon>
        <taxon>Leotiomycetes</taxon>
        <taxon>Erysiphales</taxon>
        <taxon>Erysiphaceae</taxon>
        <taxon>Erysiphe</taxon>
    </lineage>
</organism>
<feature type="transmembrane region" description="Helical" evidence="10">
    <location>
        <begin position="46"/>
        <end position="67"/>
    </location>
</feature>
<evidence type="ECO:0000313" key="11">
    <source>
        <dbReference type="EMBL" id="POS82906.1"/>
    </source>
</evidence>
<keyword evidence="12" id="KW-1185">Reference proteome</keyword>
<feature type="transmembrane region" description="Helical" evidence="10">
    <location>
        <begin position="148"/>
        <end position="169"/>
    </location>
</feature>
<feature type="non-terminal residue" evidence="11">
    <location>
        <position position="582"/>
    </location>
</feature>
<proteinExistence type="inferred from homology"/>
<gene>
    <name evidence="11" type="ORF">EPUL_006305</name>
</gene>
<comment type="subcellular location">
    <subcellularLocation>
        <location evidence="1 10">Endoplasmic reticulum membrane</location>
        <topology evidence="1 10">Multi-pass membrane protein</topology>
    </subcellularLocation>
</comment>
<evidence type="ECO:0000256" key="8">
    <source>
        <dbReference type="ARBA" id="ARBA00022989"/>
    </source>
</evidence>
<evidence type="ECO:0000256" key="9">
    <source>
        <dbReference type="ARBA" id="ARBA00023136"/>
    </source>
</evidence>
<feature type="transmembrane region" description="Helical" evidence="10">
    <location>
        <begin position="401"/>
        <end position="418"/>
    </location>
</feature>
<evidence type="ECO:0000256" key="5">
    <source>
        <dbReference type="ARBA" id="ARBA00022679"/>
    </source>
</evidence>
<feature type="transmembrane region" description="Helical" evidence="10">
    <location>
        <begin position="472"/>
        <end position="491"/>
    </location>
</feature>
<feature type="transmembrane region" description="Helical" evidence="10">
    <location>
        <begin position="503"/>
        <end position="525"/>
    </location>
</feature>
<dbReference type="PANTHER" id="PTHR12413">
    <property type="entry name" value="DOLICHYL GLYCOSYLTRANSFERASE"/>
    <property type="match status" value="1"/>
</dbReference>
<reference evidence="11 12" key="1">
    <citation type="submission" date="2017-10" db="EMBL/GenBank/DDBJ databases">
        <title>Development of genomic resources for the powdery mildew, Erysiphe pulchra.</title>
        <authorList>
            <person name="Wadl P.A."/>
            <person name="Mack B.M."/>
            <person name="Moore G."/>
            <person name="Beltz S.B."/>
        </authorList>
    </citation>
    <scope>NUCLEOTIDE SEQUENCE [LARGE SCALE GENOMIC DNA]</scope>
    <source>
        <strain evidence="11">Cflorida</strain>
    </source>
</reference>
<accession>A0A2S4PLI4</accession>
<keyword evidence="4 10" id="KW-0328">Glycosyltransferase</keyword>
<feature type="transmembrane region" description="Helical" evidence="10">
    <location>
        <begin position="537"/>
        <end position="563"/>
    </location>
</feature>
<keyword evidence="7 10" id="KW-0256">Endoplasmic reticulum</keyword>
<evidence type="ECO:0000256" key="6">
    <source>
        <dbReference type="ARBA" id="ARBA00022692"/>
    </source>
</evidence>
<dbReference type="PANTHER" id="PTHR12413:SF1">
    <property type="entry name" value="DOLICHYL PYROPHOSPHATE MAN9GLCNAC2 ALPHA-1,3-GLUCOSYLTRANSFERASE"/>
    <property type="match status" value="1"/>
</dbReference>
<feature type="transmembrane region" description="Helical" evidence="10">
    <location>
        <begin position="268"/>
        <end position="295"/>
    </location>
</feature>
<name>A0A2S4PLI4_9PEZI</name>
<dbReference type="UniPathway" id="UPA00378"/>
<evidence type="ECO:0000256" key="7">
    <source>
        <dbReference type="ARBA" id="ARBA00022824"/>
    </source>
</evidence>
<dbReference type="EMBL" id="PEDP01002116">
    <property type="protein sequence ID" value="POS82906.1"/>
    <property type="molecule type" value="Genomic_DNA"/>
</dbReference>
<comment type="similarity">
    <text evidence="3 10">Belongs to the ALG6/ALG8 glucosyltransferase family.</text>
</comment>
<keyword evidence="5 10" id="KW-0808">Transferase</keyword>
<comment type="pathway">
    <text evidence="2 10">Protein modification; protein glycosylation.</text>
</comment>
<evidence type="ECO:0000256" key="10">
    <source>
        <dbReference type="RuleBase" id="RU363110"/>
    </source>
</evidence>
<evidence type="ECO:0000256" key="3">
    <source>
        <dbReference type="ARBA" id="ARBA00008715"/>
    </source>
</evidence>
<dbReference type="GO" id="GO:0005789">
    <property type="term" value="C:endoplasmic reticulum membrane"/>
    <property type="evidence" value="ECO:0007669"/>
    <property type="project" value="UniProtKB-SubCell"/>
</dbReference>
<evidence type="ECO:0000256" key="1">
    <source>
        <dbReference type="ARBA" id="ARBA00004477"/>
    </source>
</evidence>
<dbReference type="AlphaFoldDB" id="A0A2S4PLI4"/>
<feature type="transmembrane region" description="Helical" evidence="10">
    <location>
        <begin position="181"/>
        <end position="199"/>
    </location>
</feature>
<evidence type="ECO:0000256" key="2">
    <source>
        <dbReference type="ARBA" id="ARBA00004922"/>
    </source>
</evidence>
<feature type="transmembrane region" description="Helical" evidence="10">
    <location>
        <begin position="205"/>
        <end position="224"/>
    </location>
</feature>
<dbReference type="EC" id="2.4.1.-" evidence="10"/>
<keyword evidence="6 10" id="KW-0812">Transmembrane</keyword>
<dbReference type="OrthoDB" id="5589195at2759"/>
<dbReference type="Proteomes" id="UP000237438">
    <property type="component" value="Unassembled WGS sequence"/>
</dbReference>
<evidence type="ECO:0000256" key="4">
    <source>
        <dbReference type="ARBA" id="ARBA00022676"/>
    </source>
</evidence>
<dbReference type="Pfam" id="PF03155">
    <property type="entry name" value="Alg6_Alg8"/>
    <property type="match status" value="2"/>
</dbReference>
<evidence type="ECO:0000313" key="12">
    <source>
        <dbReference type="Proteomes" id="UP000237438"/>
    </source>
</evidence>
<comment type="caution">
    <text evidence="11">The sequence shown here is derived from an EMBL/GenBank/DDBJ whole genome shotgun (WGS) entry which is preliminary data.</text>
</comment>
<feature type="transmembrane region" description="Helical" evidence="10">
    <location>
        <begin position="425"/>
        <end position="442"/>
    </location>
</feature>